<protein>
    <submittedName>
        <fullName evidence="1">Uncharacterized protein</fullName>
    </submittedName>
</protein>
<dbReference type="Proteomes" id="UP000237105">
    <property type="component" value="Unassembled WGS sequence"/>
</dbReference>
<comment type="caution">
    <text evidence="1">The sequence shown here is derived from an EMBL/GenBank/DDBJ whole genome shotgun (WGS) entry which is preliminary data.</text>
</comment>
<dbReference type="AlphaFoldDB" id="A0A2P5D1F7"/>
<keyword evidence="2" id="KW-1185">Reference proteome</keyword>
<organism evidence="1 2">
    <name type="scientific">Parasponia andersonii</name>
    <name type="common">Sponia andersonii</name>
    <dbReference type="NCBI Taxonomy" id="3476"/>
    <lineage>
        <taxon>Eukaryota</taxon>
        <taxon>Viridiplantae</taxon>
        <taxon>Streptophyta</taxon>
        <taxon>Embryophyta</taxon>
        <taxon>Tracheophyta</taxon>
        <taxon>Spermatophyta</taxon>
        <taxon>Magnoliopsida</taxon>
        <taxon>eudicotyledons</taxon>
        <taxon>Gunneridae</taxon>
        <taxon>Pentapetalae</taxon>
        <taxon>rosids</taxon>
        <taxon>fabids</taxon>
        <taxon>Rosales</taxon>
        <taxon>Cannabaceae</taxon>
        <taxon>Parasponia</taxon>
    </lineage>
</organism>
<accession>A0A2P5D1F7</accession>
<dbReference type="OrthoDB" id="10379572at2759"/>
<proteinExistence type="predicted"/>
<feature type="non-terminal residue" evidence="1">
    <location>
        <position position="64"/>
    </location>
</feature>
<gene>
    <name evidence="1" type="ORF">PanWU01x14_105380</name>
</gene>
<sequence>MPTTPILLRALTRELGLSESNATFGVLLLNDSCQPPFFLTSYGYELYLSSSTIYDWFYGKKTTL</sequence>
<evidence type="ECO:0000313" key="2">
    <source>
        <dbReference type="Proteomes" id="UP000237105"/>
    </source>
</evidence>
<name>A0A2P5D1F7_PARAD</name>
<reference evidence="2" key="1">
    <citation type="submission" date="2016-06" db="EMBL/GenBank/DDBJ databases">
        <title>Parallel loss of symbiosis genes in relatives of nitrogen-fixing non-legume Parasponia.</title>
        <authorList>
            <person name="Van Velzen R."/>
            <person name="Holmer R."/>
            <person name="Bu F."/>
            <person name="Rutten L."/>
            <person name="Van Zeijl A."/>
            <person name="Liu W."/>
            <person name="Santuari L."/>
            <person name="Cao Q."/>
            <person name="Sharma T."/>
            <person name="Shen D."/>
            <person name="Roswanjaya Y."/>
            <person name="Wardhani T."/>
            <person name="Kalhor M.S."/>
            <person name="Jansen J."/>
            <person name="Van den Hoogen J."/>
            <person name="Gungor B."/>
            <person name="Hartog M."/>
            <person name="Hontelez J."/>
            <person name="Verver J."/>
            <person name="Yang W.-C."/>
            <person name="Schijlen E."/>
            <person name="Repin R."/>
            <person name="Schilthuizen M."/>
            <person name="Schranz E."/>
            <person name="Heidstra R."/>
            <person name="Miyata K."/>
            <person name="Fedorova E."/>
            <person name="Kohlen W."/>
            <person name="Bisseling T."/>
            <person name="Smit S."/>
            <person name="Geurts R."/>
        </authorList>
    </citation>
    <scope>NUCLEOTIDE SEQUENCE [LARGE SCALE GENOMIC DNA]</scope>
    <source>
        <strain evidence="2">cv. WU1-14</strain>
    </source>
</reference>
<dbReference type="EMBL" id="JXTB01000074">
    <property type="protein sequence ID" value="PON67141.1"/>
    <property type="molecule type" value="Genomic_DNA"/>
</dbReference>
<evidence type="ECO:0000313" key="1">
    <source>
        <dbReference type="EMBL" id="PON67141.1"/>
    </source>
</evidence>